<proteinExistence type="predicted"/>
<reference evidence="1" key="2">
    <citation type="journal article" date="2007" name="Science">
        <title>Draft genome sequence of the sexually transmitted pathogen Trichomonas vaginalis.</title>
        <authorList>
            <person name="Carlton J.M."/>
            <person name="Hirt R.P."/>
            <person name="Silva J.C."/>
            <person name="Delcher A.L."/>
            <person name="Schatz M."/>
            <person name="Zhao Q."/>
            <person name="Wortman J.R."/>
            <person name="Bidwell S.L."/>
            <person name="Alsmark U.C.M."/>
            <person name="Besteiro S."/>
            <person name="Sicheritz-Ponten T."/>
            <person name="Noel C.J."/>
            <person name="Dacks J.B."/>
            <person name="Foster P.G."/>
            <person name="Simillion C."/>
            <person name="Van de Peer Y."/>
            <person name="Miranda-Saavedra D."/>
            <person name="Barton G.J."/>
            <person name="Westrop G.D."/>
            <person name="Mueller S."/>
            <person name="Dessi D."/>
            <person name="Fiori P.L."/>
            <person name="Ren Q."/>
            <person name="Paulsen I."/>
            <person name="Zhang H."/>
            <person name="Bastida-Corcuera F.D."/>
            <person name="Simoes-Barbosa A."/>
            <person name="Brown M.T."/>
            <person name="Hayes R.D."/>
            <person name="Mukherjee M."/>
            <person name="Okumura C.Y."/>
            <person name="Schneider R."/>
            <person name="Smith A.J."/>
            <person name="Vanacova S."/>
            <person name="Villalvazo M."/>
            <person name="Haas B.J."/>
            <person name="Pertea M."/>
            <person name="Feldblyum T.V."/>
            <person name="Utterback T.R."/>
            <person name="Shu C.L."/>
            <person name="Osoegawa K."/>
            <person name="de Jong P.J."/>
            <person name="Hrdy I."/>
            <person name="Horvathova L."/>
            <person name="Zubacova Z."/>
            <person name="Dolezal P."/>
            <person name="Malik S.B."/>
            <person name="Logsdon J.M. Jr."/>
            <person name="Henze K."/>
            <person name="Gupta A."/>
            <person name="Wang C.C."/>
            <person name="Dunne R.L."/>
            <person name="Upcroft J.A."/>
            <person name="Upcroft P."/>
            <person name="White O."/>
            <person name="Salzberg S.L."/>
            <person name="Tang P."/>
            <person name="Chiu C.-H."/>
            <person name="Lee Y.-S."/>
            <person name="Embley T.M."/>
            <person name="Coombs G.H."/>
            <person name="Mottram J.C."/>
            <person name="Tachezy J."/>
            <person name="Fraser-Liggett C.M."/>
            <person name="Johnson P.J."/>
        </authorList>
    </citation>
    <scope>NUCLEOTIDE SEQUENCE [LARGE SCALE GENOMIC DNA]</scope>
    <source>
        <strain evidence="1">G3</strain>
    </source>
</reference>
<sequence length="409" mass="46519">MDRKARKQKSLARYNWFAMKMFLKNKEVQKGREDLTDSIHQKLDEFAGPSAHKVMEKTQFNLSVRAIKSITSKSFDPFRNLIKHNDIPETEDQIATHSAFRVLSNISILPSLDFLANQVTEKINPIYISHKPKVKHRKNEDKVNSVLGSVINHMQLHIPLPDFDAELEPLFTHPSGKRTFSRMEDEEFALKQIAANAVGADSFLLKPFKSISAPKQSLRPLLRVAYPSRDTTSKFNPIRNATFTGEYYTTIEPLVSRSMQPVDEEGFPLYNFDLSVLKKRLGIDTENIYKRFSDLAYQQEEIKQRELIKERGPALGEGDVIESLGFIDEAINDGLREFSKEVVGLNDAIEASSAFTSDLSSKILRQSVTGSVFSQLNILTPFLFGAANIKMHNIDERRAEEQQLIKSKP</sequence>
<dbReference type="EMBL" id="DS113180">
    <property type="protein sequence ID" value="EAY22980.1"/>
    <property type="molecule type" value="Genomic_DNA"/>
</dbReference>
<keyword evidence="2" id="KW-1185">Reference proteome</keyword>
<dbReference type="KEGG" id="tva:5468546"/>
<dbReference type="VEuPathDB" id="TrichDB:TVAGG3_0528420"/>
<dbReference type="Proteomes" id="UP000001542">
    <property type="component" value="Unassembled WGS sequence"/>
</dbReference>
<dbReference type="VEuPathDB" id="TrichDB:TVAG_182160"/>
<dbReference type="RefSeq" id="XP_001583966.1">
    <property type="nucleotide sequence ID" value="XM_001583916.1"/>
</dbReference>
<evidence type="ECO:0000313" key="2">
    <source>
        <dbReference type="Proteomes" id="UP000001542"/>
    </source>
</evidence>
<organism evidence="1 2">
    <name type="scientific">Trichomonas vaginalis (strain ATCC PRA-98 / G3)</name>
    <dbReference type="NCBI Taxonomy" id="412133"/>
    <lineage>
        <taxon>Eukaryota</taxon>
        <taxon>Metamonada</taxon>
        <taxon>Parabasalia</taxon>
        <taxon>Trichomonadida</taxon>
        <taxon>Trichomonadidae</taxon>
        <taxon>Trichomonas</taxon>
    </lineage>
</organism>
<name>A2D8V4_TRIV3</name>
<reference evidence="1" key="1">
    <citation type="submission" date="2006-10" db="EMBL/GenBank/DDBJ databases">
        <authorList>
            <person name="Amadeo P."/>
            <person name="Zhao Q."/>
            <person name="Wortman J."/>
            <person name="Fraser-Liggett C."/>
            <person name="Carlton J."/>
        </authorList>
    </citation>
    <scope>NUCLEOTIDE SEQUENCE</scope>
    <source>
        <strain evidence="1">G3</strain>
    </source>
</reference>
<dbReference type="InParanoid" id="A2D8V4"/>
<evidence type="ECO:0000313" key="1">
    <source>
        <dbReference type="EMBL" id="EAY22980.1"/>
    </source>
</evidence>
<protein>
    <submittedName>
        <fullName evidence="1">Uncharacterized protein</fullName>
    </submittedName>
</protein>
<gene>
    <name evidence="1" type="ORF">TVAG_182160</name>
</gene>
<accession>A2D8V4</accession>
<dbReference type="AlphaFoldDB" id="A2D8V4"/>